<evidence type="ECO:0000256" key="10">
    <source>
        <dbReference type="RuleBase" id="RU362071"/>
    </source>
</evidence>
<name>A0A2W5FQY6_9BACT</name>
<comment type="subcellular location">
    <subcellularLocation>
        <location evidence="10">Cell membrane</location>
        <topology evidence="10">Multi-pass membrane protein</topology>
    </subcellularLocation>
    <subcellularLocation>
        <location evidence="10">Bacterial flagellum basal body</location>
    </subcellularLocation>
</comment>
<keyword evidence="11" id="KW-0282">Flagellum</keyword>
<keyword evidence="4 10" id="KW-1003">Cell membrane</keyword>
<gene>
    <name evidence="11" type="primary">fliR</name>
    <name evidence="11" type="ORF">DI586_04415</name>
</gene>
<organism evidence="11 12">
    <name type="scientific">Micavibrio aeruginosavorus</name>
    <dbReference type="NCBI Taxonomy" id="349221"/>
    <lineage>
        <taxon>Bacteria</taxon>
        <taxon>Pseudomonadati</taxon>
        <taxon>Bdellovibrionota</taxon>
        <taxon>Bdellovibrionia</taxon>
        <taxon>Bdellovibrionales</taxon>
        <taxon>Pseudobdellovibrionaceae</taxon>
        <taxon>Micavibrio</taxon>
    </lineage>
</organism>
<evidence type="ECO:0000256" key="9">
    <source>
        <dbReference type="NCBIfam" id="TIGR01400"/>
    </source>
</evidence>
<feature type="transmembrane region" description="Helical" evidence="10">
    <location>
        <begin position="217"/>
        <end position="243"/>
    </location>
</feature>
<evidence type="ECO:0000256" key="8">
    <source>
        <dbReference type="ARBA" id="ARBA00023143"/>
    </source>
</evidence>
<comment type="similarity">
    <text evidence="2 10">Belongs to the FliR/MopE/SpaR family.</text>
</comment>
<feature type="transmembrane region" description="Helical" evidence="10">
    <location>
        <begin position="65"/>
        <end position="85"/>
    </location>
</feature>
<accession>A0A2W5FQY6</accession>
<protein>
    <recommendedName>
        <fullName evidence="3 9">Flagellar biosynthetic protein FliR</fullName>
    </recommendedName>
</protein>
<evidence type="ECO:0000313" key="12">
    <source>
        <dbReference type="Proteomes" id="UP000249739"/>
    </source>
</evidence>
<dbReference type="PANTHER" id="PTHR30065">
    <property type="entry name" value="FLAGELLAR BIOSYNTHETIC PROTEIN FLIR"/>
    <property type="match status" value="1"/>
</dbReference>
<keyword evidence="11" id="KW-0969">Cilium</keyword>
<evidence type="ECO:0000256" key="2">
    <source>
        <dbReference type="ARBA" id="ARBA00009772"/>
    </source>
</evidence>
<comment type="caution">
    <text evidence="11">The sequence shown here is derived from an EMBL/GenBank/DDBJ whole genome shotgun (WGS) entry which is preliminary data.</text>
</comment>
<proteinExistence type="inferred from homology"/>
<evidence type="ECO:0000256" key="5">
    <source>
        <dbReference type="ARBA" id="ARBA00022692"/>
    </source>
</evidence>
<keyword evidence="6 10" id="KW-1133">Transmembrane helix</keyword>
<dbReference type="Pfam" id="PF01311">
    <property type="entry name" value="Bac_export_1"/>
    <property type="match status" value="1"/>
</dbReference>
<reference evidence="11 12" key="1">
    <citation type="submission" date="2017-08" db="EMBL/GenBank/DDBJ databases">
        <title>Infants hospitalized years apart are colonized by the same room-sourced microbial strains.</title>
        <authorList>
            <person name="Brooks B."/>
            <person name="Olm M.R."/>
            <person name="Firek B.A."/>
            <person name="Baker R."/>
            <person name="Thomas B.C."/>
            <person name="Morowitz M.J."/>
            <person name="Banfield J.F."/>
        </authorList>
    </citation>
    <scope>NUCLEOTIDE SEQUENCE [LARGE SCALE GENOMIC DNA]</scope>
    <source>
        <strain evidence="11">S2_006_000_R2_64</strain>
    </source>
</reference>
<dbReference type="GO" id="GO:0006605">
    <property type="term" value="P:protein targeting"/>
    <property type="evidence" value="ECO:0007669"/>
    <property type="project" value="UniProtKB-UniRule"/>
</dbReference>
<sequence length="257" mass="27636">MTDLQTFLTTGVFAFLLAFVRTGTVVMLMPGIGNTFVPPQTRLYFALGFSFVLFPLIQAKLPTPLPAGAGMIMLIVVEFLIGFFIGSISRIMMAALDTAGLIISTQASLSNAQLFNPQFATQGSIIGSFLTLLGVMLLFATDLYHLLILGVVNSYELFPVGKMPDIGSMTQLITGAIAGSFAIGIQITAPFILIILLMYIGMAVLSKLMPQVQVFMIAMPAQIMLCLIMLAVIGAPMMLIWLAEYEKGLDFLMAGGN</sequence>
<evidence type="ECO:0000256" key="4">
    <source>
        <dbReference type="ARBA" id="ARBA00022475"/>
    </source>
</evidence>
<evidence type="ECO:0000256" key="3">
    <source>
        <dbReference type="ARBA" id="ARBA00021717"/>
    </source>
</evidence>
<dbReference type="NCBIfam" id="TIGR01400">
    <property type="entry name" value="fliR"/>
    <property type="match status" value="1"/>
</dbReference>
<evidence type="ECO:0000256" key="6">
    <source>
        <dbReference type="ARBA" id="ARBA00022989"/>
    </source>
</evidence>
<keyword evidence="11" id="KW-0966">Cell projection</keyword>
<keyword evidence="7 10" id="KW-0472">Membrane</keyword>
<dbReference type="EMBL" id="QFOT01000033">
    <property type="protein sequence ID" value="PZP56230.1"/>
    <property type="molecule type" value="Genomic_DNA"/>
</dbReference>
<dbReference type="GO" id="GO:0005886">
    <property type="term" value="C:plasma membrane"/>
    <property type="evidence" value="ECO:0007669"/>
    <property type="project" value="UniProtKB-SubCell"/>
</dbReference>
<feature type="transmembrane region" description="Helical" evidence="10">
    <location>
        <begin position="41"/>
        <end position="59"/>
    </location>
</feature>
<keyword evidence="5 10" id="KW-0812">Transmembrane</keyword>
<dbReference type="Proteomes" id="UP000249739">
    <property type="component" value="Unassembled WGS sequence"/>
</dbReference>
<feature type="transmembrane region" description="Helical" evidence="10">
    <location>
        <begin position="172"/>
        <end position="205"/>
    </location>
</feature>
<dbReference type="GO" id="GO:0044780">
    <property type="term" value="P:bacterial-type flagellum assembly"/>
    <property type="evidence" value="ECO:0007669"/>
    <property type="project" value="UniProtKB-UniRule"/>
</dbReference>
<keyword evidence="8 10" id="KW-0975">Bacterial flagellum</keyword>
<feature type="transmembrane region" description="Helical" evidence="10">
    <location>
        <begin position="129"/>
        <end position="152"/>
    </location>
</feature>
<dbReference type="GO" id="GO:0009425">
    <property type="term" value="C:bacterial-type flagellum basal body"/>
    <property type="evidence" value="ECO:0007669"/>
    <property type="project" value="UniProtKB-SubCell"/>
</dbReference>
<dbReference type="PRINTS" id="PR00953">
    <property type="entry name" value="TYPE3IMRPROT"/>
</dbReference>
<comment type="function">
    <text evidence="1 10">Role in flagellar biosynthesis.</text>
</comment>
<evidence type="ECO:0000256" key="7">
    <source>
        <dbReference type="ARBA" id="ARBA00023136"/>
    </source>
</evidence>
<evidence type="ECO:0000256" key="1">
    <source>
        <dbReference type="ARBA" id="ARBA00002578"/>
    </source>
</evidence>
<dbReference type="InterPro" id="IPR006303">
    <property type="entry name" value="FliR"/>
</dbReference>
<dbReference type="InterPro" id="IPR002010">
    <property type="entry name" value="T3SS_IM_R"/>
</dbReference>
<dbReference type="PANTHER" id="PTHR30065:SF8">
    <property type="entry name" value="FLAGELLAR BIOSYNTHETIC PROTEIN FLIR"/>
    <property type="match status" value="1"/>
</dbReference>
<evidence type="ECO:0000313" key="11">
    <source>
        <dbReference type="EMBL" id="PZP56230.1"/>
    </source>
</evidence>
<feature type="transmembrane region" description="Helical" evidence="10">
    <location>
        <begin position="6"/>
        <end position="29"/>
    </location>
</feature>
<dbReference type="AlphaFoldDB" id="A0A2W5FQY6"/>